<gene>
    <name evidence="1" type="ORF">AVEN_180431_1</name>
</gene>
<dbReference type="AlphaFoldDB" id="A0A4Y2RM43"/>
<sequence length="166" mass="19304">MILYNITCYLGIARQGTHGSTLNINIDLSKSCLKKNLKKCSHEIWQDRWNLSEAGRRTFLFLPQFNSNRASFSSRTNQFITVHRPFVSYLLRFGLCSHDRCVCSAKGDPNHYAAVCPVTKPFHFTKPSAENISMWCENIVQDKRSLERLTNIMKILHERRHDIIMN</sequence>
<evidence type="ECO:0008006" key="3">
    <source>
        <dbReference type="Google" id="ProtNLM"/>
    </source>
</evidence>
<protein>
    <recommendedName>
        <fullName evidence="3">Reverse transcriptase zinc-binding domain-containing protein</fullName>
    </recommendedName>
</protein>
<dbReference type="OrthoDB" id="6437659at2759"/>
<evidence type="ECO:0000313" key="2">
    <source>
        <dbReference type="Proteomes" id="UP000499080"/>
    </source>
</evidence>
<proteinExistence type="predicted"/>
<reference evidence="1 2" key="1">
    <citation type="journal article" date="2019" name="Sci. Rep.">
        <title>Orb-weaving spider Araneus ventricosus genome elucidates the spidroin gene catalogue.</title>
        <authorList>
            <person name="Kono N."/>
            <person name="Nakamura H."/>
            <person name="Ohtoshi R."/>
            <person name="Moran D.A.P."/>
            <person name="Shinohara A."/>
            <person name="Yoshida Y."/>
            <person name="Fujiwara M."/>
            <person name="Mori M."/>
            <person name="Tomita M."/>
            <person name="Arakawa K."/>
        </authorList>
    </citation>
    <scope>NUCLEOTIDE SEQUENCE [LARGE SCALE GENOMIC DNA]</scope>
</reference>
<organism evidence="1 2">
    <name type="scientific">Araneus ventricosus</name>
    <name type="common">Orbweaver spider</name>
    <name type="synonym">Epeira ventricosa</name>
    <dbReference type="NCBI Taxonomy" id="182803"/>
    <lineage>
        <taxon>Eukaryota</taxon>
        <taxon>Metazoa</taxon>
        <taxon>Ecdysozoa</taxon>
        <taxon>Arthropoda</taxon>
        <taxon>Chelicerata</taxon>
        <taxon>Arachnida</taxon>
        <taxon>Araneae</taxon>
        <taxon>Araneomorphae</taxon>
        <taxon>Entelegynae</taxon>
        <taxon>Araneoidea</taxon>
        <taxon>Araneidae</taxon>
        <taxon>Araneus</taxon>
    </lineage>
</organism>
<dbReference type="EMBL" id="BGPR01017625">
    <property type="protein sequence ID" value="GBN76731.1"/>
    <property type="molecule type" value="Genomic_DNA"/>
</dbReference>
<accession>A0A4Y2RM43</accession>
<comment type="caution">
    <text evidence="1">The sequence shown here is derived from an EMBL/GenBank/DDBJ whole genome shotgun (WGS) entry which is preliminary data.</text>
</comment>
<evidence type="ECO:0000313" key="1">
    <source>
        <dbReference type="EMBL" id="GBN76731.1"/>
    </source>
</evidence>
<name>A0A4Y2RM43_ARAVE</name>
<dbReference type="Proteomes" id="UP000499080">
    <property type="component" value="Unassembled WGS sequence"/>
</dbReference>
<keyword evidence="2" id="KW-1185">Reference proteome</keyword>